<organism evidence="1 2">
    <name type="scientific">Staphylotrichum tortipilum</name>
    <dbReference type="NCBI Taxonomy" id="2831512"/>
    <lineage>
        <taxon>Eukaryota</taxon>
        <taxon>Fungi</taxon>
        <taxon>Dikarya</taxon>
        <taxon>Ascomycota</taxon>
        <taxon>Pezizomycotina</taxon>
        <taxon>Sordariomycetes</taxon>
        <taxon>Sordariomycetidae</taxon>
        <taxon>Sordariales</taxon>
        <taxon>Chaetomiaceae</taxon>
        <taxon>Staphylotrichum</taxon>
    </lineage>
</organism>
<protein>
    <recommendedName>
        <fullName evidence="3">RBP protein</fullName>
    </recommendedName>
</protein>
<evidence type="ECO:0008006" key="3">
    <source>
        <dbReference type="Google" id="ProtNLM"/>
    </source>
</evidence>
<accession>A0AAN6M9A5</accession>
<evidence type="ECO:0000313" key="2">
    <source>
        <dbReference type="Proteomes" id="UP001303889"/>
    </source>
</evidence>
<reference evidence="1" key="1">
    <citation type="journal article" date="2023" name="Mol. Phylogenet. Evol.">
        <title>Genome-scale phylogeny and comparative genomics of the fungal order Sordariales.</title>
        <authorList>
            <person name="Hensen N."/>
            <person name="Bonometti L."/>
            <person name="Westerberg I."/>
            <person name="Brannstrom I.O."/>
            <person name="Guillou S."/>
            <person name="Cros-Aarteil S."/>
            <person name="Calhoun S."/>
            <person name="Haridas S."/>
            <person name="Kuo A."/>
            <person name="Mondo S."/>
            <person name="Pangilinan J."/>
            <person name="Riley R."/>
            <person name="LaButti K."/>
            <person name="Andreopoulos B."/>
            <person name="Lipzen A."/>
            <person name="Chen C."/>
            <person name="Yan M."/>
            <person name="Daum C."/>
            <person name="Ng V."/>
            <person name="Clum A."/>
            <person name="Steindorff A."/>
            <person name="Ohm R.A."/>
            <person name="Martin F."/>
            <person name="Silar P."/>
            <person name="Natvig D.O."/>
            <person name="Lalanne C."/>
            <person name="Gautier V."/>
            <person name="Ament-Velasquez S.L."/>
            <person name="Kruys A."/>
            <person name="Hutchinson M.I."/>
            <person name="Powell A.J."/>
            <person name="Barry K."/>
            <person name="Miller A.N."/>
            <person name="Grigoriev I.V."/>
            <person name="Debuchy R."/>
            <person name="Gladieux P."/>
            <person name="Hiltunen Thoren M."/>
            <person name="Johannesson H."/>
        </authorList>
    </citation>
    <scope>NUCLEOTIDE SEQUENCE</scope>
    <source>
        <strain evidence="1">CBS 103.79</strain>
    </source>
</reference>
<dbReference type="AlphaFoldDB" id="A0AAN6M9A5"/>
<keyword evidence="2" id="KW-1185">Reference proteome</keyword>
<name>A0AAN6M9A5_9PEZI</name>
<evidence type="ECO:0000313" key="1">
    <source>
        <dbReference type="EMBL" id="KAK3896670.1"/>
    </source>
</evidence>
<comment type="caution">
    <text evidence="1">The sequence shown here is derived from an EMBL/GenBank/DDBJ whole genome shotgun (WGS) entry which is preliminary data.</text>
</comment>
<gene>
    <name evidence="1" type="ORF">C8A05DRAFT_20405</name>
</gene>
<sequence length="123" mass="13503">MDEPAPSKVVKVSNGKIGYSWILTDTERAHISDMLGIDASQLELQGYTMAQERSICRGCGKHSGLDDLVHNALFAGNHSAAFIVDVLINGPKGPSAPHDVVCSRCTTRYEDPFIWEILYELDP</sequence>
<proteinExistence type="predicted"/>
<dbReference type="Proteomes" id="UP001303889">
    <property type="component" value="Unassembled WGS sequence"/>
</dbReference>
<reference evidence="1" key="2">
    <citation type="submission" date="2023-05" db="EMBL/GenBank/DDBJ databases">
        <authorList>
            <consortium name="Lawrence Berkeley National Laboratory"/>
            <person name="Steindorff A."/>
            <person name="Hensen N."/>
            <person name="Bonometti L."/>
            <person name="Westerberg I."/>
            <person name="Brannstrom I.O."/>
            <person name="Guillou S."/>
            <person name="Cros-Aarteil S."/>
            <person name="Calhoun S."/>
            <person name="Haridas S."/>
            <person name="Kuo A."/>
            <person name="Mondo S."/>
            <person name="Pangilinan J."/>
            <person name="Riley R."/>
            <person name="Labutti K."/>
            <person name="Andreopoulos B."/>
            <person name="Lipzen A."/>
            <person name="Chen C."/>
            <person name="Yanf M."/>
            <person name="Daum C."/>
            <person name="Ng V."/>
            <person name="Clum A."/>
            <person name="Ohm R."/>
            <person name="Martin F."/>
            <person name="Silar P."/>
            <person name="Natvig D."/>
            <person name="Lalanne C."/>
            <person name="Gautier V."/>
            <person name="Ament-Velasquez S.L."/>
            <person name="Kruys A."/>
            <person name="Hutchinson M.I."/>
            <person name="Powell A.J."/>
            <person name="Barry K."/>
            <person name="Miller A.N."/>
            <person name="Grigoriev I.V."/>
            <person name="Debuchy R."/>
            <person name="Gladieux P."/>
            <person name="Thoren M.H."/>
            <person name="Johannesson H."/>
        </authorList>
    </citation>
    <scope>NUCLEOTIDE SEQUENCE</scope>
    <source>
        <strain evidence="1">CBS 103.79</strain>
    </source>
</reference>
<dbReference type="EMBL" id="MU856461">
    <property type="protein sequence ID" value="KAK3896670.1"/>
    <property type="molecule type" value="Genomic_DNA"/>
</dbReference>